<reference evidence="3" key="1">
    <citation type="journal article" date="2013" name="Science">
        <title>Gene transfer from bacteria and archaea facilitated evolution of an extremophilic eukaryote.</title>
        <authorList>
            <person name="Schonknecht G."/>
            <person name="Chen W.H."/>
            <person name="Ternes C.M."/>
            <person name="Barbier G.G."/>
            <person name="Shrestha R.P."/>
            <person name="Stanke M."/>
            <person name="Brautigam A."/>
            <person name="Baker B.J."/>
            <person name="Banfield J.F."/>
            <person name="Garavito R.M."/>
            <person name="Carr K."/>
            <person name="Wilkerson C."/>
            <person name="Rensing S.A."/>
            <person name="Gagneul D."/>
            <person name="Dickenson N.E."/>
            <person name="Oesterhelt C."/>
            <person name="Lercher M.J."/>
            <person name="Weber A.P."/>
        </authorList>
    </citation>
    <scope>NUCLEOTIDE SEQUENCE [LARGE SCALE GENOMIC DNA]</scope>
    <source>
        <strain evidence="3">074W</strain>
    </source>
</reference>
<evidence type="ECO:0000313" key="3">
    <source>
        <dbReference type="Proteomes" id="UP000030680"/>
    </source>
</evidence>
<dbReference type="EMBL" id="KB454540">
    <property type="protein sequence ID" value="EME26888.1"/>
    <property type="molecule type" value="Genomic_DNA"/>
</dbReference>
<feature type="signal peptide" evidence="1">
    <location>
        <begin position="1"/>
        <end position="24"/>
    </location>
</feature>
<dbReference type="GeneID" id="17085837"/>
<dbReference type="Proteomes" id="UP000030680">
    <property type="component" value="Unassembled WGS sequence"/>
</dbReference>
<protein>
    <submittedName>
        <fullName evidence="2">Uncharacterized protein</fullName>
    </submittedName>
</protein>
<dbReference type="RefSeq" id="XP_005703408.1">
    <property type="nucleotide sequence ID" value="XM_005703351.1"/>
</dbReference>
<name>M2XTC2_GALSU</name>
<keyword evidence="1" id="KW-0732">Signal</keyword>
<evidence type="ECO:0000313" key="2">
    <source>
        <dbReference type="EMBL" id="EME26888.1"/>
    </source>
</evidence>
<accession>M2XTC2</accession>
<evidence type="ECO:0000256" key="1">
    <source>
        <dbReference type="SAM" id="SignalP"/>
    </source>
</evidence>
<gene>
    <name evidence="2" type="ORF">Gasu_54630</name>
</gene>
<dbReference type="AlphaFoldDB" id="M2XTC2"/>
<sequence length="146" mass="15433">MFISLKVALLVGLFLTQFTIPCISKVTAVPTDILVPGNEAGVIESLEKSVFEFLNLTGLDQSSVLKIGDLAVGSLQVLGLLLQHRETGVNETFSTPGGLPCNTLQRAVCYFHFGADICSTLGSCGRFTGGICSNDYFIACGFCVCG</sequence>
<proteinExistence type="predicted"/>
<dbReference type="KEGG" id="gsl:Gasu_54630"/>
<organism evidence="2 3">
    <name type="scientific">Galdieria sulphuraria</name>
    <name type="common">Red alga</name>
    <dbReference type="NCBI Taxonomy" id="130081"/>
    <lineage>
        <taxon>Eukaryota</taxon>
        <taxon>Rhodophyta</taxon>
        <taxon>Bangiophyceae</taxon>
        <taxon>Galdieriales</taxon>
        <taxon>Galdieriaceae</taxon>
        <taxon>Galdieria</taxon>
    </lineage>
</organism>
<dbReference type="OrthoDB" id="7427at2759"/>
<feature type="chain" id="PRO_5004029021" evidence="1">
    <location>
        <begin position="25"/>
        <end position="146"/>
    </location>
</feature>
<dbReference type="Gramene" id="EME26888">
    <property type="protein sequence ID" value="EME26888"/>
    <property type="gene ID" value="Gasu_54630"/>
</dbReference>
<keyword evidence="3" id="KW-1185">Reference proteome</keyword>